<feature type="transmembrane region" description="Helical" evidence="1">
    <location>
        <begin position="6"/>
        <end position="28"/>
    </location>
</feature>
<feature type="transmembrane region" description="Helical" evidence="1">
    <location>
        <begin position="94"/>
        <end position="112"/>
    </location>
</feature>
<dbReference type="Pfam" id="PF05437">
    <property type="entry name" value="AzlD"/>
    <property type="match status" value="1"/>
</dbReference>
<sequence>MSFEGLWPYVFIGIAGWLATDIWRWLGVLAGNRLDEDSEMLNWVKAVATALVAAVIAKLIVYPTGTLQASPLWLRLAAVAIGALAFFASGRRQLYGIVAAIAFLAGGLSLLGA</sequence>
<name>A0A2T5B863_MYCDI</name>
<keyword evidence="1" id="KW-0812">Transmembrane</keyword>
<evidence type="ECO:0000256" key="1">
    <source>
        <dbReference type="SAM" id="Phobius"/>
    </source>
</evidence>
<dbReference type="InterPro" id="IPR008407">
    <property type="entry name" value="Brnchd-chn_aa_trnsp_AzlD"/>
</dbReference>
<keyword evidence="1" id="KW-0472">Membrane</keyword>
<proteinExistence type="predicted"/>
<protein>
    <submittedName>
        <fullName evidence="2">Branched-subunit amino acid transport protein AzlD</fullName>
    </submittedName>
</protein>
<dbReference type="OrthoDB" id="7855510at2"/>
<feature type="transmembrane region" description="Helical" evidence="1">
    <location>
        <begin position="40"/>
        <end position="60"/>
    </location>
</feature>
<evidence type="ECO:0000313" key="2">
    <source>
        <dbReference type="EMBL" id="PTM95103.1"/>
    </source>
</evidence>
<reference evidence="2 3" key="1">
    <citation type="submission" date="2018-04" db="EMBL/GenBank/DDBJ databases">
        <title>Genomic Encyclopedia of Type Strains, Phase IV (KMG-IV): sequencing the most valuable type-strain genomes for metagenomic binning, comparative biology and taxonomic classification.</title>
        <authorList>
            <person name="Goeker M."/>
        </authorList>
    </citation>
    <scope>NUCLEOTIDE SEQUENCE [LARGE SCALE GENOMIC DNA]</scope>
    <source>
        <strain evidence="2 3">DSM 7138</strain>
    </source>
</reference>
<dbReference type="EMBL" id="PZZZ01000004">
    <property type="protein sequence ID" value="PTM95103.1"/>
    <property type="molecule type" value="Genomic_DNA"/>
</dbReference>
<keyword evidence="3" id="KW-1185">Reference proteome</keyword>
<keyword evidence="1" id="KW-1133">Transmembrane helix</keyword>
<evidence type="ECO:0000313" key="3">
    <source>
        <dbReference type="Proteomes" id="UP000241247"/>
    </source>
</evidence>
<dbReference type="RefSeq" id="WP_108002848.1">
    <property type="nucleotide sequence ID" value="NZ_JBHEEX010000013.1"/>
</dbReference>
<feature type="transmembrane region" description="Helical" evidence="1">
    <location>
        <begin position="72"/>
        <end position="89"/>
    </location>
</feature>
<dbReference type="AlphaFoldDB" id="A0A2T5B863"/>
<dbReference type="Proteomes" id="UP000241247">
    <property type="component" value="Unassembled WGS sequence"/>
</dbReference>
<organism evidence="2 3">
    <name type="scientific">Mycoplana dimorpha</name>
    <dbReference type="NCBI Taxonomy" id="28320"/>
    <lineage>
        <taxon>Bacteria</taxon>
        <taxon>Pseudomonadati</taxon>
        <taxon>Pseudomonadota</taxon>
        <taxon>Alphaproteobacteria</taxon>
        <taxon>Hyphomicrobiales</taxon>
        <taxon>Rhizobiaceae</taxon>
        <taxon>Mycoplana</taxon>
    </lineage>
</organism>
<comment type="caution">
    <text evidence="2">The sequence shown here is derived from an EMBL/GenBank/DDBJ whole genome shotgun (WGS) entry which is preliminary data.</text>
</comment>
<accession>A0A2T5B863</accession>
<gene>
    <name evidence="2" type="ORF">C7449_104167</name>
</gene>